<dbReference type="NCBIfam" id="TIGR01549">
    <property type="entry name" value="HAD-SF-IA-v1"/>
    <property type="match status" value="1"/>
</dbReference>
<dbReference type="SUPFAM" id="SSF51735">
    <property type="entry name" value="NAD(P)-binding Rossmann-fold domains"/>
    <property type="match status" value="1"/>
</dbReference>
<feature type="domain" description="GFO/IDH/MocA-like oxidoreductase" evidence="2">
    <location>
        <begin position="134"/>
        <end position="268"/>
    </location>
</feature>
<dbReference type="PANTHER" id="PTHR43434">
    <property type="entry name" value="PHOSPHOGLYCOLATE PHOSPHATASE"/>
    <property type="match status" value="1"/>
</dbReference>
<gene>
    <name evidence="3" type="ORF">ACFPRK_24255</name>
</gene>
<dbReference type="InterPro" id="IPR023214">
    <property type="entry name" value="HAD_sf"/>
</dbReference>
<evidence type="ECO:0000259" key="1">
    <source>
        <dbReference type="Pfam" id="PF01408"/>
    </source>
</evidence>
<evidence type="ECO:0000313" key="3">
    <source>
        <dbReference type="EMBL" id="MFC5173685.1"/>
    </source>
</evidence>
<feature type="domain" description="Gfo/Idh/MocA-like oxidoreductase N-terminal" evidence="1">
    <location>
        <begin position="5"/>
        <end position="116"/>
    </location>
</feature>
<dbReference type="Pfam" id="PF01408">
    <property type="entry name" value="GFO_IDH_MocA"/>
    <property type="match status" value="1"/>
</dbReference>
<keyword evidence="3" id="KW-0378">Hydrolase</keyword>
<organism evidence="3 4">
    <name type="scientific">Streptomyces mutomycini</name>
    <dbReference type="NCBI Taxonomy" id="284036"/>
    <lineage>
        <taxon>Bacteria</taxon>
        <taxon>Bacillati</taxon>
        <taxon>Actinomycetota</taxon>
        <taxon>Actinomycetes</taxon>
        <taxon>Kitasatosporales</taxon>
        <taxon>Streptomycetaceae</taxon>
        <taxon>Streptomyces</taxon>
    </lineage>
</organism>
<proteinExistence type="predicted"/>
<dbReference type="InterPro" id="IPR023198">
    <property type="entry name" value="PGP-like_dom2"/>
</dbReference>
<dbReference type="InterPro" id="IPR000683">
    <property type="entry name" value="Gfo/Idh/MocA-like_OxRdtase_N"/>
</dbReference>
<evidence type="ECO:0000313" key="4">
    <source>
        <dbReference type="Proteomes" id="UP001596208"/>
    </source>
</evidence>
<dbReference type="InterPro" id="IPR055170">
    <property type="entry name" value="GFO_IDH_MocA-like_dom"/>
</dbReference>
<dbReference type="InterPro" id="IPR006439">
    <property type="entry name" value="HAD-SF_hydro_IA"/>
</dbReference>
<reference evidence="4" key="1">
    <citation type="journal article" date="2019" name="Int. J. Syst. Evol. Microbiol.">
        <title>The Global Catalogue of Microorganisms (GCM) 10K type strain sequencing project: providing services to taxonomists for standard genome sequencing and annotation.</title>
        <authorList>
            <consortium name="The Broad Institute Genomics Platform"/>
            <consortium name="The Broad Institute Genome Sequencing Center for Infectious Disease"/>
            <person name="Wu L."/>
            <person name="Ma J."/>
        </authorList>
    </citation>
    <scope>NUCLEOTIDE SEQUENCE [LARGE SCALE GENOMIC DNA]</scope>
    <source>
        <strain evidence="4">CGMCC 4.1721</strain>
    </source>
</reference>
<dbReference type="EMBL" id="JBHSKI010000011">
    <property type="protein sequence ID" value="MFC5173685.1"/>
    <property type="molecule type" value="Genomic_DNA"/>
</dbReference>
<protein>
    <submittedName>
        <fullName evidence="3">HAD-IA family hydrolase</fullName>
    </submittedName>
</protein>
<dbReference type="Gene3D" id="3.40.50.720">
    <property type="entry name" value="NAD(P)-binding Rossmann-like Domain"/>
    <property type="match status" value="1"/>
</dbReference>
<dbReference type="SUPFAM" id="SSF55347">
    <property type="entry name" value="Glyceraldehyde-3-phosphate dehydrogenase-like, C-terminal domain"/>
    <property type="match status" value="1"/>
</dbReference>
<dbReference type="RefSeq" id="WP_063836779.1">
    <property type="nucleotide sequence ID" value="NZ_JBFADZ010000036.1"/>
</dbReference>
<evidence type="ECO:0000259" key="2">
    <source>
        <dbReference type="Pfam" id="PF22725"/>
    </source>
</evidence>
<dbReference type="NCBIfam" id="TIGR01454">
    <property type="entry name" value="AHBA_synth_RP"/>
    <property type="match status" value="1"/>
</dbReference>
<dbReference type="SFLD" id="SFLDS00003">
    <property type="entry name" value="Haloacid_Dehalogenase"/>
    <property type="match status" value="1"/>
</dbReference>
<dbReference type="Gene3D" id="3.30.360.10">
    <property type="entry name" value="Dihydrodipicolinate Reductase, domain 2"/>
    <property type="match status" value="1"/>
</dbReference>
<dbReference type="Pfam" id="PF00702">
    <property type="entry name" value="Hydrolase"/>
    <property type="match status" value="1"/>
</dbReference>
<dbReference type="InterPro" id="IPR036291">
    <property type="entry name" value="NAD(P)-bd_dom_sf"/>
</dbReference>
<dbReference type="PANTHER" id="PTHR43434:SF1">
    <property type="entry name" value="PHOSPHOGLYCOLATE PHOSPHATASE"/>
    <property type="match status" value="1"/>
</dbReference>
<dbReference type="Proteomes" id="UP001596208">
    <property type="component" value="Unassembled WGS sequence"/>
</dbReference>
<dbReference type="Pfam" id="PF22725">
    <property type="entry name" value="GFO_IDH_MocA_C3"/>
    <property type="match status" value="1"/>
</dbReference>
<dbReference type="InterPro" id="IPR036412">
    <property type="entry name" value="HAD-like_sf"/>
</dbReference>
<comment type="caution">
    <text evidence="3">The sequence shown here is derived from an EMBL/GenBank/DDBJ whole genome shotgun (WGS) entry which is preliminary data.</text>
</comment>
<dbReference type="SFLD" id="SFLDG01129">
    <property type="entry name" value="C1.5:_HAD__Beta-PGM__Phosphata"/>
    <property type="match status" value="1"/>
</dbReference>
<dbReference type="SFLD" id="SFLDG01135">
    <property type="entry name" value="C1.5.6:_HAD__Beta-PGM__Phospha"/>
    <property type="match status" value="1"/>
</dbReference>
<dbReference type="Gene3D" id="1.10.150.240">
    <property type="entry name" value="Putative phosphatase, domain 2"/>
    <property type="match status" value="1"/>
</dbReference>
<dbReference type="GO" id="GO:0016787">
    <property type="term" value="F:hydrolase activity"/>
    <property type="evidence" value="ECO:0007669"/>
    <property type="project" value="UniProtKB-KW"/>
</dbReference>
<sequence>MNAPIRVVVVGMGWAGREIWLPRLVEHPAFEVTAVVDPVAGPVDAGVPLLGDVAEIESGTVDLAVVAVPNHLHADIAEKLLARGIPVFLEKPVCLTSAEADRLAEAERAGGAVLLAGSAARYRADVLALYERASAVGRIRHIDVSWVRARGVPDSGGWFTQARLAGGGALVDLGWHLLDCVAPILGPAAVTQVVGTVSDDFVNTAGARAGWRDRVPTAGTGAAGGDVEDTVRGFLRTEDGVSVALRASWASHEARDVTLITVEGSAGVASLRCTFGFSPNREGGSGLTFTADGETTQVPLEAERIGAEYDRQLDELAGSLRDPAMAGRAVADARRTIGVIERLYASARHTVPNHDATREYRMDRRMTGLTEDTPAVGTLEHPRSVVVFDLDGVLVDSTEVMREAFSIAYAEVVGEGPAPFAEYNRHLGRYFPDIMRIMDLPLAMQEPFVRESYRMAHLVPMFDGVPEMLHTLRERGFRLAVATGKSGPRARSLLSQLGVLDLFDHVIGSDEIAHPKPAPDIVLRALELLGAEPGSAVMVGDAVTDIESAHGAGVAALAALWGETDEAALLAASPDAVLHKPGDLLALWPAGGAG</sequence>
<dbReference type="PRINTS" id="PR00413">
    <property type="entry name" value="HADHALOGNASE"/>
</dbReference>
<dbReference type="SUPFAM" id="SSF56784">
    <property type="entry name" value="HAD-like"/>
    <property type="match status" value="1"/>
</dbReference>
<dbReference type="NCBIfam" id="TIGR01509">
    <property type="entry name" value="HAD-SF-IA-v3"/>
    <property type="match status" value="1"/>
</dbReference>
<dbReference type="InterPro" id="IPR050155">
    <property type="entry name" value="HAD-like_hydrolase_sf"/>
</dbReference>
<accession>A0ABW0B8S2</accession>
<name>A0ABW0B8S2_9ACTN</name>
<dbReference type="Gene3D" id="3.40.50.1000">
    <property type="entry name" value="HAD superfamily/HAD-like"/>
    <property type="match status" value="1"/>
</dbReference>
<keyword evidence="4" id="KW-1185">Reference proteome</keyword>
<dbReference type="InterPro" id="IPR006351">
    <property type="entry name" value="AHBA_synth-like"/>
</dbReference>